<evidence type="ECO:0000256" key="15">
    <source>
        <dbReference type="ARBA" id="ARBA00033018"/>
    </source>
</evidence>
<comment type="catalytic activity">
    <reaction evidence="16">
        <text>a CDP-1,2-diacyl-sn-glycerol + sn-glycerol 3-phosphate = a 1,2-diacyl-sn-glycero-3-phospho-(1'-sn-glycero-3'-phosphate) + CMP + H(+)</text>
        <dbReference type="Rhea" id="RHEA:12593"/>
        <dbReference type="ChEBI" id="CHEBI:15378"/>
        <dbReference type="ChEBI" id="CHEBI:57597"/>
        <dbReference type="ChEBI" id="CHEBI:58332"/>
        <dbReference type="ChEBI" id="CHEBI:60110"/>
        <dbReference type="ChEBI" id="CHEBI:60377"/>
        <dbReference type="EC" id="2.7.8.5"/>
    </reaction>
</comment>
<sequence>MTIPNLLSLLRLALVPVFALVYFSCAPNAHLWSAVLYLAAFVTDVADGWIARRFSQITRLGRILDPMADKLMTFIVILCLTADGVIPVWAVVIFFCKELAMAIGGYLMYRARGDVISSNWLGKSATGVFFVVCAALVLFPAIPRPWAVRMISAALVLTVAAFFSYLYQFVKGLEKRKSH</sequence>
<dbReference type="GO" id="GO:0006655">
    <property type="term" value="P:phosphatidylglycerol biosynthetic process"/>
    <property type="evidence" value="ECO:0007669"/>
    <property type="project" value="UniProtKB-UniPathway"/>
</dbReference>
<dbReference type="PANTHER" id="PTHR14269">
    <property type="entry name" value="CDP-DIACYLGLYCEROL--GLYCEROL-3-PHOSPHATE 3-PHOSPHATIDYLTRANSFERASE-RELATED"/>
    <property type="match status" value="1"/>
</dbReference>
<accession>A0A8J6M4F6</accession>
<dbReference type="PIRSF" id="PIRSF000847">
    <property type="entry name" value="Phos_ph_gly_syn"/>
    <property type="match status" value="1"/>
</dbReference>
<dbReference type="GO" id="GO:0005886">
    <property type="term" value="C:plasma membrane"/>
    <property type="evidence" value="ECO:0007669"/>
    <property type="project" value="UniProtKB-SubCell"/>
</dbReference>
<evidence type="ECO:0000256" key="17">
    <source>
        <dbReference type="RuleBase" id="RU003750"/>
    </source>
</evidence>
<evidence type="ECO:0000256" key="7">
    <source>
        <dbReference type="ARBA" id="ARBA00022516"/>
    </source>
</evidence>
<keyword evidence="8 17" id="KW-0808">Transferase</keyword>
<dbReference type="InterPro" id="IPR043130">
    <property type="entry name" value="CDP-OH_PTrfase_TM_dom"/>
</dbReference>
<comment type="caution">
    <text evidence="19">The sequence shown here is derived from an EMBL/GenBank/DDBJ whole genome shotgun (WGS) entry which is preliminary data.</text>
</comment>
<evidence type="ECO:0000256" key="6">
    <source>
        <dbReference type="ARBA" id="ARBA00014944"/>
    </source>
</evidence>
<evidence type="ECO:0000313" key="20">
    <source>
        <dbReference type="Proteomes" id="UP000661435"/>
    </source>
</evidence>
<keyword evidence="12 18" id="KW-0472">Membrane</keyword>
<evidence type="ECO:0000256" key="16">
    <source>
        <dbReference type="ARBA" id="ARBA00048586"/>
    </source>
</evidence>
<comment type="similarity">
    <text evidence="4 17">Belongs to the CDP-alcohol phosphatidyltransferase class-I family.</text>
</comment>
<evidence type="ECO:0000256" key="8">
    <source>
        <dbReference type="ARBA" id="ARBA00022679"/>
    </source>
</evidence>
<comment type="function">
    <text evidence="1">This protein catalyzes the committed step to the synthesis of the acidic phospholipids.</text>
</comment>
<proteinExistence type="inferred from homology"/>
<dbReference type="PANTHER" id="PTHR14269:SF62">
    <property type="entry name" value="CDP-DIACYLGLYCEROL--GLYCEROL-3-PHOSPHATE 3-PHOSPHATIDYLTRANSFERASE 1, CHLOROPLASTIC"/>
    <property type="match status" value="1"/>
</dbReference>
<dbReference type="EC" id="2.7.8.5" evidence="5"/>
<feature type="transmembrane region" description="Helical" evidence="18">
    <location>
        <begin position="148"/>
        <end position="167"/>
    </location>
</feature>
<keyword evidence="20" id="KW-1185">Reference proteome</keyword>
<dbReference type="GO" id="GO:0008444">
    <property type="term" value="F:CDP-diacylglycerol-glycerol-3-phosphate 3-phosphatidyltransferase activity"/>
    <property type="evidence" value="ECO:0007669"/>
    <property type="project" value="UniProtKB-EC"/>
</dbReference>
<dbReference type="AlphaFoldDB" id="A0A8J6M4F6"/>
<organism evidence="19 20">
    <name type="scientific">Lawsonibacter hominis</name>
    <dbReference type="NCBI Taxonomy" id="2763053"/>
    <lineage>
        <taxon>Bacteria</taxon>
        <taxon>Bacillati</taxon>
        <taxon>Bacillota</taxon>
        <taxon>Clostridia</taxon>
        <taxon>Eubacteriales</taxon>
        <taxon>Oscillospiraceae</taxon>
        <taxon>Lawsonibacter</taxon>
    </lineage>
</organism>
<name>A0A8J6M4F6_9FIRM</name>
<keyword evidence="13" id="KW-0594">Phospholipid biosynthesis</keyword>
<dbReference type="GO" id="GO:0005576">
    <property type="term" value="C:extracellular region"/>
    <property type="evidence" value="ECO:0007669"/>
    <property type="project" value="UniProtKB-SubCell"/>
</dbReference>
<dbReference type="RefSeq" id="WP_186906332.1">
    <property type="nucleotide sequence ID" value="NZ_JACOPP010000001.1"/>
</dbReference>
<evidence type="ECO:0000313" key="19">
    <source>
        <dbReference type="EMBL" id="MBC5732437.1"/>
    </source>
</evidence>
<evidence type="ECO:0000256" key="9">
    <source>
        <dbReference type="ARBA" id="ARBA00022692"/>
    </source>
</evidence>
<gene>
    <name evidence="19" type="ORF">H8S57_01675</name>
</gene>
<evidence type="ECO:0000256" key="11">
    <source>
        <dbReference type="ARBA" id="ARBA00023098"/>
    </source>
</evidence>
<dbReference type="Proteomes" id="UP000661435">
    <property type="component" value="Unassembled WGS sequence"/>
</dbReference>
<evidence type="ECO:0000256" key="1">
    <source>
        <dbReference type="ARBA" id="ARBA00003973"/>
    </source>
</evidence>
<keyword evidence="10 18" id="KW-1133">Transmembrane helix</keyword>
<evidence type="ECO:0000256" key="12">
    <source>
        <dbReference type="ARBA" id="ARBA00023136"/>
    </source>
</evidence>
<comment type="pathway">
    <text evidence="3">Phospholipid metabolism; phosphatidylglycerol biosynthesis; phosphatidylglycerol from CDP-diacylglycerol: step 1/2.</text>
</comment>
<evidence type="ECO:0000256" key="18">
    <source>
        <dbReference type="SAM" id="Phobius"/>
    </source>
</evidence>
<keyword evidence="11" id="KW-0443">Lipid metabolism</keyword>
<keyword evidence="14" id="KW-1208">Phospholipid metabolism</keyword>
<dbReference type="InterPro" id="IPR048254">
    <property type="entry name" value="CDP_ALCOHOL_P_TRANSF_CS"/>
</dbReference>
<dbReference type="InterPro" id="IPR004570">
    <property type="entry name" value="Phosphatidylglycerol_P_synth"/>
</dbReference>
<protein>
    <recommendedName>
        <fullName evidence="6">CDP-diacylglycerol--glycerol-3-phosphate 3-phosphatidyltransferase</fullName>
        <ecNumber evidence="5">2.7.8.5</ecNumber>
    </recommendedName>
    <alternativeName>
        <fullName evidence="15">Phosphatidylglycerophosphate synthase</fullName>
    </alternativeName>
</protein>
<dbReference type="EMBL" id="JACOPP010000001">
    <property type="protein sequence ID" value="MBC5732437.1"/>
    <property type="molecule type" value="Genomic_DNA"/>
</dbReference>
<evidence type="ECO:0000256" key="14">
    <source>
        <dbReference type="ARBA" id="ARBA00023264"/>
    </source>
</evidence>
<reference evidence="19" key="1">
    <citation type="submission" date="2020-08" db="EMBL/GenBank/DDBJ databases">
        <title>Genome public.</title>
        <authorList>
            <person name="Liu C."/>
            <person name="Sun Q."/>
        </authorList>
    </citation>
    <scope>NUCLEOTIDE SEQUENCE</scope>
    <source>
        <strain evidence="19">NSJ-51</strain>
    </source>
</reference>
<dbReference type="InterPro" id="IPR050324">
    <property type="entry name" value="CDP-alcohol_PTase-I"/>
</dbReference>
<comment type="subcellular location">
    <subcellularLocation>
        <location evidence="2">Membrane</location>
        <topology evidence="2">Multi-pass membrane protein</topology>
    </subcellularLocation>
</comment>
<evidence type="ECO:0000256" key="13">
    <source>
        <dbReference type="ARBA" id="ARBA00023209"/>
    </source>
</evidence>
<evidence type="ECO:0000256" key="10">
    <source>
        <dbReference type="ARBA" id="ARBA00022989"/>
    </source>
</evidence>
<keyword evidence="7" id="KW-0444">Lipid biosynthesis</keyword>
<dbReference type="PROSITE" id="PS00379">
    <property type="entry name" value="CDP_ALCOHOL_P_TRANSF"/>
    <property type="match status" value="1"/>
</dbReference>
<dbReference type="UniPathway" id="UPA00084">
    <property type="reaction ID" value="UER00503"/>
</dbReference>
<feature type="transmembrane region" description="Helical" evidence="18">
    <location>
        <begin position="121"/>
        <end position="142"/>
    </location>
</feature>
<dbReference type="Gene3D" id="1.20.120.1760">
    <property type="match status" value="1"/>
</dbReference>
<dbReference type="InterPro" id="IPR000462">
    <property type="entry name" value="CDP-OH_P_trans"/>
</dbReference>
<dbReference type="Pfam" id="PF01066">
    <property type="entry name" value="CDP-OH_P_transf"/>
    <property type="match status" value="1"/>
</dbReference>
<evidence type="ECO:0000256" key="5">
    <source>
        <dbReference type="ARBA" id="ARBA00013170"/>
    </source>
</evidence>
<keyword evidence="9 18" id="KW-0812">Transmembrane</keyword>
<evidence type="ECO:0000256" key="2">
    <source>
        <dbReference type="ARBA" id="ARBA00004141"/>
    </source>
</evidence>
<evidence type="ECO:0000256" key="3">
    <source>
        <dbReference type="ARBA" id="ARBA00005042"/>
    </source>
</evidence>
<evidence type="ECO:0000256" key="4">
    <source>
        <dbReference type="ARBA" id="ARBA00010441"/>
    </source>
</evidence>